<protein>
    <submittedName>
        <fullName evidence="1">Uncharacterized protein</fullName>
    </submittedName>
</protein>
<accession>A0AAD7MPW8</accession>
<evidence type="ECO:0000313" key="2">
    <source>
        <dbReference type="Proteomes" id="UP001215598"/>
    </source>
</evidence>
<sequence length="177" mass="19612">MATFDWGLPGITLDPPLSAMGKFLRQLLVTGPVGSQVRRALSDQMQVALCDMATTWDRAFGGTTMIMHVDGTTRPNTPAKLQYFLLALSGNESFGPPQPPGQLVYIPPHSFIPYCGRLRYKYLFETHLTFISGRHKLTRVPRKAAALSTIKTASVKCRTPGFVYSDEEEEEFATNIA</sequence>
<gene>
    <name evidence="1" type="ORF">B0H16DRAFT_1697973</name>
</gene>
<name>A0AAD7MPW8_9AGAR</name>
<comment type="caution">
    <text evidence="1">The sequence shown here is derived from an EMBL/GenBank/DDBJ whole genome shotgun (WGS) entry which is preliminary data.</text>
</comment>
<keyword evidence="2" id="KW-1185">Reference proteome</keyword>
<proteinExistence type="predicted"/>
<evidence type="ECO:0000313" key="1">
    <source>
        <dbReference type="EMBL" id="KAJ7726650.1"/>
    </source>
</evidence>
<reference evidence="1" key="1">
    <citation type="submission" date="2023-03" db="EMBL/GenBank/DDBJ databases">
        <title>Massive genome expansion in bonnet fungi (Mycena s.s.) driven by repeated elements and novel gene families across ecological guilds.</title>
        <authorList>
            <consortium name="Lawrence Berkeley National Laboratory"/>
            <person name="Harder C.B."/>
            <person name="Miyauchi S."/>
            <person name="Viragh M."/>
            <person name="Kuo A."/>
            <person name="Thoen E."/>
            <person name="Andreopoulos B."/>
            <person name="Lu D."/>
            <person name="Skrede I."/>
            <person name="Drula E."/>
            <person name="Henrissat B."/>
            <person name="Morin E."/>
            <person name="Kohler A."/>
            <person name="Barry K."/>
            <person name="LaButti K."/>
            <person name="Morin E."/>
            <person name="Salamov A."/>
            <person name="Lipzen A."/>
            <person name="Mereny Z."/>
            <person name="Hegedus B."/>
            <person name="Baldrian P."/>
            <person name="Stursova M."/>
            <person name="Weitz H."/>
            <person name="Taylor A."/>
            <person name="Grigoriev I.V."/>
            <person name="Nagy L.G."/>
            <person name="Martin F."/>
            <person name="Kauserud H."/>
        </authorList>
    </citation>
    <scope>NUCLEOTIDE SEQUENCE</scope>
    <source>
        <strain evidence="1">CBHHK182m</strain>
    </source>
</reference>
<dbReference type="Proteomes" id="UP001215598">
    <property type="component" value="Unassembled WGS sequence"/>
</dbReference>
<organism evidence="1 2">
    <name type="scientific">Mycena metata</name>
    <dbReference type="NCBI Taxonomy" id="1033252"/>
    <lineage>
        <taxon>Eukaryota</taxon>
        <taxon>Fungi</taxon>
        <taxon>Dikarya</taxon>
        <taxon>Basidiomycota</taxon>
        <taxon>Agaricomycotina</taxon>
        <taxon>Agaricomycetes</taxon>
        <taxon>Agaricomycetidae</taxon>
        <taxon>Agaricales</taxon>
        <taxon>Marasmiineae</taxon>
        <taxon>Mycenaceae</taxon>
        <taxon>Mycena</taxon>
    </lineage>
</organism>
<dbReference type="EMBL" id="JARKIB010000185">
    <property type="protein sequence ID" value="KAJ7726650.1"/>
    <property type="molecule type" value="Genomic_DNA"/>
</dbReference>
<dbReference type="AlphaFoldDB" id="A0AAD7MPW8"/>